<gene>
    <name evidence="1" type="ORF">SAMN05216389_11714</name>
</gene>
<dbReference type="Pfam" id="PF04816">
    <property type="entry name" value="TrmK"/>
    <property type="match status" value="1"/>
</dbReference>
<dbReference type="GO" id="GO:0032259">
    <property type="term" value="P:methylation"/>
    <property type="evidence" value="ECO:0007669"/>
    <property type="project" value="UniProtKB-KW"/>
</dbReference>
<keyword evidence="2" id="KW-1185">Reference proteome</keyword>
<keyword evidence="1" id="KW-0489">Methyltransferase</keyword>
<dbReference type="PANTHER" id="PTHR38451">
    <property type="entry name" value="TRNA (ADENINE(22)-N(1))-METHYLTRANSFERASE"/>
    <property type="match status" value="1"/>
</dbReference>
<dbReference type="GO" id="GO:0160105">
    <property type="term" value="F:tRNA (adenine(22)-N1)-methyltransferase activity"/>
    <property type="evidence" value="ECO:0007669"/>
    <property type="project" value="InterPro"/>
</dbReference>
<dbReference type="InterPro" id="IPR029063">
    <property type="entry name" value="SAM-dependent_MTases_sf"/>
</dbReference>
<dbReference type="EMBL" id="FOHE01000017">
    <property type="protein sequence ID" value="SET61031.1"/>
    <property type="molecule type" value="Genomic_DNA"/>
</dbReference>
<dbReference type="Proteomes" id="UP000198618">
    <property type="component" value="Unassembled WGS sequence"/>
</dbReference>
<dbReference type="STRING" id="930131.SAMN05216389_11714"/>
<dbReference type="RefSeq" id="WP_090871489.1">
    <property type="nucleotide sequence ID" value="NZ_FOHE01000017.1"/>
</dbReference>
<dbReference type="OrthoDB" id="5881184at2"/>
<dbReference type="InterPro" id="IPR006901">
    <property type="entry name" value="TrmK"/>
</dbReference>
<protein>
    <submittedName>
        <fullName evidence="1">tRNA (Adenine22-N1)-methyltransferase</fullName>
    </submittedName>
</protein>
<reference evidence="1 2" key="1">
    <citation type="submission" date="2016-10" db="EMBL/GenBank/DDBJ databases">
        <authorList>
            <person name="de Groot N.N."/>
        </authorList>
    </citation>
    <scope>NUCLEOTIDE SEQUENCE [LARGE SCALE GENOMIC DNA]</scope>
    <source>
        <strain evidence="1 2">IBRC-M 10780</strain>
    </source>
</reference>
<organism evidence="1 2">
    <name type="scientific">Oceanobacillus limi</name>
    <dbReference type="NCBI Taxonomy" id="930131"/>
    <lineage>
        <taxon>Bacteria</taxon>
        <taxon>Bacillati</taxon>
        <taxon>Bacillota</taxon>
        <taxon>Bacilli</taxon>
        <taxon>Bacillales</taxon>
        <taxon>Bacillaceae</taxon>
        <taxon>Oceanobacillus</taxon>
    </lineage>
</organism>
<dbReference type="PIRSF" id="PIRSF018637">
    <property type="entry name" value="TrmK"/>
    <property type="match status" value="1"/>
</dbReference>
<name>A0A1I0FS27_9BACI</name>
<proteinExistence type="predicted"/>
<keyword evidence="1" id="KW-0808">Transferase</keyword>
<dbReference type="AlphaFoldDB" id="A0A1I0FS27"/>
<dbReference type="Gene3D" id="3.40.50.150">
    <property type="entry name" value="Vaccinia Virus protein VP39"/>
    <property type="match status" value="1"/>
</dbReference>
<dbReference type="SUPFAM" id="SSF53335">
    <property type="entry name" value="S-adenosyl-L-methionine-dependent methyltransferases"/>
    <property type="match status" value="1"/>
</dbReference>
<dbReference type="PANTHER" id="PTHR38451:SF1">
    <property type="entry name" value="TRNA (ADENINE(22)-N(1))-METHYLTRANSFERASE"/>
    <property type="match status" value="1"/>
</dbReference>
<sequence length="235" mass="26712">MTSTIKLSERLKLVASYLPKGANFADIGSDHAYLPCYVCSKDPTAMAIAGEVNEGPYLSAKKTVTLYQFDEVIDVRLGDGLAVINPGEVGQVVISGMGGTLIRQILDDGKEKLVHTDRIITQPNVDEKSVREWFVKHGYIINHEEIIEENGHIYEVIIADKNKDGITYHLTMEELLFGPLLRKKKPKEFVEKWSLERDKRIHVLQQLKRAKEQQAEKVEYFEKELKMIEEVLTNG</sequence>
<evidence type="ECO:0000313" key="1">
    <source>
        <dbReference type="EMBL" id="SET61031.1"/>
    </source>
</evidence>
<evidence type="ECO:0000313" key="2">
    <source>
        <dbReference type="Proteomes" id="UP000198618"/>
    </source>
</evidence>
<dbReference type="Gene3D" id="1.10.287.1890">
    <property type="match status" value="1"/>
</dbReference>
<accession>A0A1I0FS27</accession>